<organism evidence="3 4">
    <name type="scientific">Candidatus Aeolococcus gillhamiae</name>
    <dbReference type="NCBI Taxonomy" id="3127015"/>
    <lineage>
        <taxon>Bacteria</taxon>
        <taxon>Bacillati</taxon>
        <taxon>Candidatus Dormiibacterota</taxon>
        <taxon>Candidatus Dormibacteria</taxon>
        <taxon>Candidatus Aeolococcales</taxon>
        <taxon>Candidatus Aeolococcaceae</taxon>
        <taxon>Candidatus Aeolococcus</taxon>
    </lineage>
</organism>
<feature type="region of interest" description="Disordered" evidence="1">
    <location>
        <begin position="48"/>
        <end position="68"/>
    </location>
</feature>
<dbReference type="Proteomes" id="UP000248724">
    <property type="component" value="Unassembled WGS sequence"/>
</dbReference>
<dbReference type="AlphaFoldDB" id="A0A2W5YXF9"/>
<comment type="caution">
    <text evidence="3">The sequence shown here is derived from an EMBL/GenBank/DDBJ whole genome shotgun (WGS) entry which is preliminary data.</text>
</comment>
<dbReference type="Proteomes" id="UP000606991">
    <property type="component" value="Unassembled WGS sequence"/>
</dbReference>
<name>A0A2W5YXF9_9BACT</name>
<reference evidence="3" key="2">
    <citation type="submission" date="2018-05" db="EMBL/GenBank/DDBJ databases">
        <authorList>
            <person name="Ferrari B."/>
        </authorList>
    </citation>
    <scope>NUCLEOTIDE SEQUENCE</scope>
    <source>
        <strain evidence="3">RRmetagenome_bin12</strain>
    </source>
</reference>
<dbReference type="InterPro" id="IPR006311">
    <property type="entry name" value="TAT_signal"/>
</dbReference>
<sequence>MSAENTVTKDSSLLHRVATAATDRRTFLAGTGAAGAVVLVAACGSTSTSPSASGSASGGAATPSPSASGDAAVAKTAASLEVLAVATYKAAGAAATAGSLGAVPPAVATFVTTVGGHHQAALDKWNGVLQAAGAPAVTAPPADLNQTVQTAFAQVKDVPGLAKLALMLEKIASDTYLAAGPTLQSKDAITLAGALQIVDQMHAAILYYVLGQYPVPDVFQKTDMAYIPPA</sequence>
<dbReference type="RefSeq" id="WP_337313939.1">
    <property type="nucleotide sequence ID" value="NZ_JAEKNS010000149.1"/>
</dbReference>
<dbReference type="EMBL" id="QHBU01000293">
    <property type="protein sequence ID" value="PZR77572.1"/>
    <property type="molecule type" value="Genomic_DNA"/>
</dbReference>
<dbReference type="EMBL" id="JAEKNS010000149">
    <property type="protein sequence ID" value="MBJ7596158.1"/>
    <property type="molecule type" value="Genomic_DNA"/>
</dbReference>
<evidence type="ECO:0000256" key="1">
    <source>
        <dbReference type="SAM" id="MobiDB-lite"/>
    </source>
</evidence>
<dbReference type="PROSITE" id="PS51318">
    <property type="entry name" value="TAT"/>
    <property type="match status" value="1"/>
</dbReference>
<dbReference type="SUPFAM" id="SSF47240">
    <property type="entry name" value="Ferritin-like"/>
    <property type="match status" value="1"/>
</dbReference>
<gene>
    <name evidence="3" type="ORF">DLM65_15440</name>
    <name evidence="2" type="ORF">JF886_15110</name>
</gene>
<accession>A0A2W5YXF9</accession>
<evidence type="ECO:0000313" key="2">
    <source>
        <dbReference type="EMBL" id="MBJ7596158.1"/>
    </source>
</evidence>
<dbReference type="Pfam" id="PF13668">
    <property type="entry name" value="Ferritin_2"/>
    <property type="match status" value="1"/>
</dbReference>
<accession>A0A934K3L7</accession>
<evidence type="ECO:0000313" key="5">
    <source>
        <dbReference type="Proteomes" id="UP000606991"/>
    </source>
</evidence>
<dbReference type="InterPro" id="IPR009078">
    <property type="entry name" value="Ferritin-like_SF"/>
</dbReference>
<evidence type="ECO:0000313" key="3">
    <source>
        <dbReference type="EMBL" id="PZR77572.1"/>
    </source>
</evidence>
<protein>
    <submittedName>
        <fullName evidence="2">Ferritin-like domain-containing protein</fullName>
    </submittedName>
</protein>
<evidence type="ECO:0000313" key="4">
    <source>
        <dbReference type="Proteomes" id="UP000248724"/>
    </source>
</evidence>
<proteinExistence type="predicted"/>
<reference evidence="2 5" key="3">
    <citation type="submission" date="2020-10" db="EMBL/GenBank/DDBJ databases">
        <title>Ca. Dormibacterota MAGs.</title>
        <authorList>
            <person name="Montgomery K."/>
        </authorList>
    </citation>
    <scope>NUCLEOTIDE SEQUENCE [LARGE SCALE GENOMIC DNA]</scope>
    <source>
        <strain evidence="2">SC8812_S17_18</strain>
    </source>
</reference>
<reference evidence="3 4" key="1">
    <citation type="journal article" date="2017" name="Nature">
        <title>Atmospheric trace gases support primary production in Antarctic desert surface soil.</title>
        <authorList>
            <person name="Ji M."/>
            <person name="Greening C."/>
            <person name="Vanwonterghem I."/>
            <person name="Carere C.R."/>
            <person name="Bay S.K."/>
            <person name="Steen J.A."/>
            <person name="Montgomery K."/>
            <person name="Lines T."/>
            <person name="Beardall J."/>
            <person name="van Dorst J."/>
            <person name="Snape I."/>
            <person name="Stott M.B."/>
            <person name="Hugenholtz P."/>
            <person name="Ferrari B.C."/>
        </authorList>
    </citation>
    <scope>NUCLEOTIDE SEQUENCE [LARGE SCALE GENOMIC DNA]</scope>
    <source>
        <strain evidence="3">RRmetagenome_bin12</strain>
    </source>
</reference>